<dbReference type="RefSeq" id="WP_146960754.1">
    <property type="nucleotide sequence ID" value="NZ_CP042467.1"/>
</dbReference>
<feature type="transmembrane region" description="Helical" evidence="1">
    <location>
        <begin position="57"/>
        <end position="73"/>
    </location>
</feature>
<evidence type="ECO:0000313" key="2">
    <source>
        <dbReference type="EMBL" id="QED28380.1"/>
    </source>
</evidence>
<dbReference type="KEGG" id="bbae:FRD01_14290"/>
<keyword evidence="1" id="KW-0472">Membrane</keyword>
<gene>
    <name evidence="2" type="ORF">FRD01_14290</name>
</gene>
<keyword evidence="3" id="KW-1185">Reference proteome</keyword>
<reference evidence="2 3" key="1">
    <citation type="submission" date="2019-08" db="EMBL/GenBank/DDBJ databases">
        <authorList>
            <person name="Liang Q."/>
        </authorList>
    </citation>
    <scope>NUCLEOTIDE SEQUENCE [LARGE SCALE GENOMIC DNA]</scope>
    <source>
        <strain evidence="2 3">V1718</strain>
    </source>
</reference>
<evidence type="ECO:0000256" key="1">
    <source>
        <dbReference type="SAM" id="Phobius"/>
    </source>
</evidence>
<organism evidence="2 3">
    <name type="scientific">Microvenator marinus</name>
    <dbReference type="NCBI Taxonomy" id="2600177"/>
    <lineage>
        <taxon>Bacteria</taxon>
        <taxon>Deltaproteobacteria</taxon>
        <taxon>Bradymonadales</taxon>
        <taxon>Microvenatoraceae</taxon>
        <taxon>Microvenator</taxon>
    </lineage>
</organism>
<sequence>MSRSAVLITSTVVFSISYPLLVFAGHAYFSVRDIALGLLGLLCLRLAFSIRRPRELAIASVALVPVAYAALFSDEVGLRLIPVMINLGMLVLFGSTLRTIPVIERFARLVDPELSQAQVAHCRQFTLIWCVFFGANALVAFALSWAPSAIWAIYTGPVNYCLMGLLLFAEFVVRRYRFRTYSDKLYDRVLRRVIPQQVGNVSD</sequence>
<keyword evidence="1" id="KW-0812">Transmembrane</keyword>
<dbReference type="Proteomes" id="UP000321595">
    <property type="component" value="Chromosome"/>
</dbReference>
<proteinExistence type="predicted"/>
<accession>A0A5B8XRV1</accession>
<evidence type="ECO:0000313" key="3">
    <source>
        <dbReference type="Proteomes" id="UP000321595"/>
    </source>
</evidence>
<dbReference type="EMBL" id="CP042467">
    <property type="protein sequence ID" value="QED28380.1"/>
    <property type="molecule type" value="Genomic_DNA"/>
</dbReference>
<dbReference type="OrthoDB" id="8537043at2"/>
<feature type="transmembrane region" description="Helical" evidence="1">
    <location>
        <begin position="125"/>
        <end position="145"/>
    </location>
</feature>
<feature type="transmembrane region" description="Helical" evidence="1">
    <location>
        <begin position="151"/>
        <end position="173"/>
    </location>
</feature>
<protein>
    <submittedName>
        <fullName evidence="2">Uncharacterized protein</fullName>
    </submittedName>
</protein>
<feature type="transmembrane region" description="Helical" evidence="1">
    <location>
        <begin position="79"/>
        <end position="100"/>
    </location>
</feature>
<dbReference type="AlphaFoldDB" id="A0A5B8XRV1"/>
<keyword evidence="1" id="KW-1133">Transmembrane helix</keyword>
<feature type="transmembrane region" description="Helical" evidence="1">
    <location>
        <begin position="34"/>
        <end position="50"/>
    </location>
</feature>
<name>A0A5B8XRV1_9DELT</name>